<organism evidence="2 3">
    <name type="scientific">Lutimaribacter pacificus</name>
    <dbReference type="NCBI Taxonomy" id="391948"/>
    <lineage>
        <taxon>Bacteria</taxon>
        <taxon>Pseudomonadati</taxon>
        <taxon>Pseudomonadota</taxon>
        <taxon>Alphaproteobacteria</taxon>
        <taxon>Rhodobacterales</taxon>
        <taxon>Roseobacteraceae</taxon>
        <taxon>Lutimaribacter</taxon>
    </lineage>
</organism>
<dbReference type="GO" id="GO:1990281">
    <property type="term" value="C:efflux pump complex"/>
    <property type="evidence" value="ECO:0007669"/>
    <property type="project" value="TreeGrafter"/>
</dbReference>
<feature type="coiled-coil region" evidence="1">
    <location>
        <begin position="199"/>
        <end position="226"/>
    </location>
</feature>
<evidence type="ECO:0000313" key="3">
    <source>
        <dbReference type="Proteomes" id="UP000324252"/>
    </source>
</evidence>
<reference evidence="2 3" key="1">
    <citation type="submission" date="2016-11" db="EMBL/GenBank/DDBJ databases">
        <authorList>
            <person name="Varghese N."/>
            <person name="Submissions S."/>
        </authorList>
    </citation>
    <scope>NUCLEOTIDE SEQUENCE [LARGE SCALE GENOMIC DNA]</scope>
    <source>
        <strain evidence="2 3">DSM 29620</strain>
    </source>
</reference>
<dbReference type="PANTHER" id="PTHR30469">
    <property type="entry name" value="MULTIDRUG RESISTANCE PROTEIN MDTA"/>
    <property type="match status" value="1"/>
</dbReference>
<keyword evidence="3" id="KW-1185">Reference proteome</keyword>
<evidence type="ECO:0000256" key="1">
    <source>
        <dbReference type="SAM" id="Coils"/>
    </source>
</evidence>
<evidence type="ECO:0000313" key="2">
    <source>
        <dbReference type="EMBL" id="SHJ47200.1"/>
    </source>
</evidence>
<gene>
    <name evidence="2" type="ORF">SAMN05444142_101362</name>
</gene>
<dbReference type="Gene3D" id="2.40.50.100">
    <property type="match status" value="1"/>
</dbReference>
<keyword evidence="1" id="KW-0175">Coiled coil</keyword>
<dbReference type="OrthoDB" id="7626141at2"/>
<dbReference type="SUPFAM" id="SSF111369">
    <property type="entry name" value="HlyD-like secretion proteins"/>
    <property type="match status" value="2"/>
</dbReference>
<dbReference type="GO" id="GO:0015562">
    <property type="term" value="F:efflux transmembrane transporter activity"/>
    <property type="evidence" value="ECO:0007669"/>
    <property type="project" value="TreeGrafter"/>
</dbReference>
<proteinExistence type="predicted"/>
<sequence length="488" mass="52505">MRFLRQSLSGLFLVSVTLALLIYAGALLRDAIQDRLSREAVVPPQRERVFTVNVEPAELRTVAPVLTAFGQVQSRRTLELRAAASGTVIELSPDFEEGARITAGTVLLRIDPADAQSAYDRTAADLLDAEAEEREAARALVLARDELAAAQEQADLRERAFRRQTDLEARGVGTAAAVETAELAASSARQAVLTRRQAVSQAEARVDQAQTLLARARIARDEAQRRLDDTVMRAGFDGSLSGVTVVEGGLVSVNERLAELVDDSALEVALRISTPQYARLLDDNGELAPLPVTVTLSVLGAELEATGTLTRDSAAVGEGQTGRLIFARLDEARGFKPGDFVTVRVTEPEVENVVRLPATSLAADGTVLVLGVEDRLDSLPVTLVRRQGDDVLVRGPGLGGREVVRERSPLLGPGIKVRPLRQAQEGAQAAPPPPAMLELTEERRARLVAFVENNPGMPDEIRSSILASLQQPRVPAQMVERLESRMGG</sequence>
<dbReference type="PANTHER" id="PTHR30469:SF15">
    <property type="entry name" value="HLYD FAMILY OF SECRETION PROTEINS"/>
    <property type="match status" value="1"/>
</dbReference>
<dbReference type="Gene3D" id="2.40.420.20">
    <property type="match status" value="1"/>
</dbReference>
<dbReference type="AlphaFoldDB" id="A0A1H0C988"/>
<name>A0A1H0C988_9RHOB</name>
<dbReference type="RefSeq" id="WP_149786736.1">
    <property type="nucleotide sequence ID" value="NZ_FNIO01000001.1"/>
</dbReference>
<dbReference type="Proteomes" id="UP000324252">
    <property type="component" value="Unassembled WGS sequence"/>
</dbReference>
<dbReference type="Gene3D" id="1.10.287.470">
    <property type="entry name" value="Helix hairpin bin"/>
    <property type="match status" value="1"/>
</dbReference>
<protein>
    <submittedName>
        <fullName evidence="2">HlyD family secretion protein</fullName>
    </submittedName>
</protein>
<accession>A0A1H0C988</accession>
<dbReference type="EMBL" id="FQZZ01000001">
    <property type="protein sequence ID" value="SHJ47200.1"/>
    <property type="molecule type" value="Genomic_DNA"/>
</dbReference>